<dbReference type="InterPro" id="IPR017737">
    <property type="entry name" value="TssE1-like"/>
</dbReference>
<dbReference type="Proteomes" id="UP000239406">
    <property type="component" value="Unassembled WGS sequence"/>
</dbReference>
<dbReference type="RefSeq" id="WP_104357088.1">
    <property type="nucleotide sequence ID" value="NZ_CP064338.1"/>
</dbReference>
<proteinExistence type="predicted"/>
<dbReference type="AlphaFoldDB" id="A0A2S5T6P2"/>
<organism evidence="1 2">
    <name type="scientific">Caldimonas thermodepolymerans</name>
    <dbReference type="NCBI Taxonomy" id="215580"/>
    <lineage>
        <taxon>Bacteria</taxon>
        <taxon>Pseudomonadati</taxon>
        <taxon>Pseudomonadota</taxon>
        <taxon>Betaproteobacteria</taxon>
        <taxon>Burkholderiales</taxon>
        <taxon>Sphaerotilaceae</taxon>
        <taxon>Caldimonas</taxon>
    </lineage>
</organism>
<dbReference type="NCBIfam" id="TIGR03357">
    <property type="entry name" value="VI_zyme"/>
    <property type="match status" value="1"/>
</dbReference>
<dbReference type="SUPFAM" id="SSF160719">
    <property type="entry name" value="gpW/gp25-like"/>
    <property type="match status" value="1"/>
</dbReference>
<dbReference type="PANTHER" id="PTHR38595">
    <property type="entry name" value="CYTOPLASMIC PROTEIN-RELATED"/>
    <property type="match status" value="1"/>
</dbReference>
<name>A0A2S5T6P2_9BURK</name>
<evidence type="ECO:0000313" key="1">
    <source>
        <dbReference type="EMBL" id="PPE70537.1"/>
    </source>
</evidence>
<dbReference type="InterPro" id="IPR007048">
    <property type="entry name" value="IraD/Gp25-like"/>
</dbReference>
<reference evidence="1 2" key="1">
    <citation type="submission" date="2018-02" db="EMBL/GenBank/DDBJ databases">
        <title>Reclassifiation of [Polyangium] brachysporum DSM 7029 as Guopingzhaonella breviflexa gen. nov., sp. nov., a member of the family Comamonadaceae.</title>
        <authorList>
            <person name="Tang B."/>
        </authorList>
    </citation>
    <scope>NUCLEOTIDE SEQUENCE [LARGE SCALE GENOMIC DNA]</scope>
    <source>
        <strain evidence="1 2">DSM 15344</strain>
    </source>
</reference>
<dbReference type="InterPro" id="IPR053176">
    <property type="entry name" value="T6SS_TssE1-like"/>
</dbReference>
<dbReference type="EMBL" id="PSNY01000006">
    <property type="protein sequence ID" value="PPE70537.1"/>
    <property type="molecule type" value="Genomic_DNA"/>
</dbReference>
<accession>A0A2S5T6P2</accession>
<dbReference type="Gene3D" id="3.10.450.40">
    <property type="match status" value="1"/>
</dbReference>
<comment type="caution">
    <text evidence="1">The sequence shown here is derived from an EMBL/GenBank/DDBJ whole genome shotgun (WGS) entry which is preliminary data.</text>
</comment>
<protein>
    <submittedName>
        <fullName evidence="1">Type VI secretion system baseplate subunit TssE</fullName>
    </submittedName>
</protein>
<dbReference type="Pfam" id="PF04965">
    <property type="entry name" value="GPW_gp25"/>
    <property type="match status" value="1"/>
</dbReference>
<sequence length="163" mass="18097">MSRYTPSLFDRLLDDDPQVESEPTLVRLSLEQLKDSVARDLEALLNTRCGLAADVLRPWRHCWTSILSFGMIDFADLTLASPRDRDLICQSIEAAIRAHEPRLRAPRVSLAGPDGRGESRLRFSIHALLRVGQASEPVNFDASLQTTTQQYAVRRAGGEPVAG</sequence>
<keyword evidence="2" id="KW-1185">Reference proteome</keyword>
<dbReference type="PANTHER" id="PTHR38595:SF2">
    <property type="entry name" value="TYPE VI SECRETION SYSTEM BASEPLATE SUBUNIT TSSE"/>
    <property type="match status" value="1"/>
</dbReference>
<gene>
    <name evidence="1" type="primary">tssE</name>
    <name evidence="1" type="ORF">C1702_06840</name>
</gene>
<evidence type="ECO:0000313" key="2">
    <source>
        <dbReference type="Proteomes" id="UP000239406"/>
    </source>
</evidence>